<name>A0AC34FJD3_9BILA</name>
<reference evidence="2" key="1">
    <citation type="submission" date="2022-11" db="UniProtKB">
        <authorList>
            <consortium name="WormBaseParasite"/>
        </authorList>
    </citation>
    <scope>IDENTIFICATION</scope>
</reference>
<evidence type="ECO:0000313" key="1">
    <source>
        <dbReference type="Proteomes" id="UP000887579"/>
    </source>
</evidence>
<proteinExistence type="predicted"/>
<sequence length="186" mass="21184">MKGKNAKQFFTDLPSIIENPFEFPRQQEGNPRSDPAVMQFKASLKLLNPNSSEYNNAELSNCNLCSEKDKLISYLIQEGEKKDQQLQKKDEQICAQDDHIRAKDSQLQAKDEQINVLLQQLQKYQEGETNQKISAFYDTSKKIRSLSMPAARKSVNDLNVRCTSEETSSKNAMEFKNVAGKCLAKQ</sequence>
<dbReference type="WBParaSite" id="ES5_v2.g17159.t1">
    <property type="protein sequence ID" value="ES5_v2.g17159.t1"/>
    <property type="gene ID" value="ES5_v2.g17159"/>
</dbReference>
<protein>
    <submittedName>
        <fullName evidence="2">Uncharacterized protein</fullName>
    </submittedName>
</protein>
<accession>A0AC34FJD3</accession>
<organism evidence="1 2">
    <name type="scientific">Panagrolaimus sp. ES5</name>
    <dbReference type="NCBI Taxonomy" id="591445"/>
    <lineage>
        <taxon>Eukaryota</taxon>
        <taxon>Metazoa</taxon>
        <taxon>Ecdysozoa</taxon>
        <taxon>Nematoda</taxon>
        <taxon>Chromadorea</taxon>
        <taxon>Rhabditida</taxon>
        <taxon>Tylenchina</taxon>
        <taxon>Panagrolaimomorpha</taxon>
        <taxon>Panagrolaimoidea</taxon>
        <taxon>Panagrolaimidae</taxon>
        <taxon>Panagrolaimus</taxon>
    </lineage>
</organism>
<dbReference type="Proteomes" id="UP000887579">
    <property type="component" value="Unplaced"/>
</dbReference>
<evidence type="ECO:0000313" key="2">
    <source>
        <dbReference type="WBParaSite" id="ES5_v2.g17159.t1"/>
    </source>
</evidence>